<dbReference type="EMBL" id="AJYJ02000144">
    <property type="protein sequence ID" value="OEF09464.1"/>
    <property type="molecule type" value="Genomic_DNA"/>
</dbReference>
<accession>A0ABX3ANY9</accession>
<sequence>MSIIDGKMTSQQEESESDFINGTVEKKGYRKRWVSKVKKIPNHPFNHGIHMDTHHLISAEAVKITKLGKLLEKKGYDINALNNLVGFPATLPGACQLHCQLHRGDHIYSQPREEPYHKYVSTQVMDLIEDIRDCYGKTTKRETNHEIHSEIMDPISNEILDEINDFDLPLTDIYLNFKKGNCGCASSLNIKEAKKSEEKCANRLHGKNLSRQISGIDFRYPGKEDTIKGNRKLITFSQQHWEPKVGQ</sequence>
<dbReference type="Proteomes" id="UP000095059">
    <property type="component" value="Unassembled WGS sequence"/>
</dbReference>
<gene>
    <name evidence="1" type="ORF">A1Q5_14675</name>
</gene>
<proteinExistence type="predicted"/>
<protein>
    <submittedName>
        <fullName evidence="1">Uncharacterized protein</fullName>
    </submittedName>
</protein>
<comment type="caution">
    <text evidence="1">The sequence shown here is derived from an EMBL/GenBank/DDBJ whole genome shotgun (WGS) entry which is preliminary data.</text>
</comment>
<reference evidence="1 2" key="1">
    <citation type="journal article" date="2012" name="Science">
        <title>Ecological populations of bacteria act as socially cohesive units of antibiotic production and resistance.</title>
        <authorList>
            <person name="Cordero O.X."/>
            <person name="Wildschutte H."/>
            <person name="Kirkup B."/>
            <person name="Proehl S."/>
            <person name="Ngo L."/>
            <person name="Hussain F."/>
            <person name="Le Roux F."/>
            <person name="Mincer T."/>
            <person name="Polz M.F."/>
        </authorList>
    </citation>
    <scope>NUCLEOTIDE SEQUENCE [LARGE SCALE GENOMIC DNA]</scope>
    <source>
        <strain evidence="1 2">5S-186</strain>
    </source>
</reference>
<dbReference type="Pfam" id="PF14412">
    <property type="entry name" value="AHH"/>
    <property type="match status" value="1"/>
</dbReference>
<evidence type="ECO:0000313" key="1">
    <source>
        <dbReference type="EMBL" id="OEF09464.1"/>
    </source>
</evidence>
<organism evidence="1 2">
    <name type="scientific">Aliivibrio logei 5S-186</name>
    <dbReference type="NCBI Taxonomy" id="626086"/>
    <lineage>
        <taxon>Bacteria</taxon>
        <taxon>Pseudomonadati</taxon>
        <taxon>Pseudomonadota</taxon>
        <taxon>Gammaproteobacteria</taxon>
        <taxon>Vibrionales</taxon>
        <taxon>Vibrionaceae</taxon>
        <taxon>Aliivibrio</taxon>
    </lineage>
</organism>
<keyword evidence="2" id="KW-1185">Reference proteome</keyword>
<dbReference type="RefSeq" id="WP_017023405.1">
    <property type="nucleotide sequence ID" value="NZ_AJYJ02000144.1"/>
</dbReference>
<evidence type="ECO:0000313" key="2">
    <source>
        <dbReference type="Proteomes" id="UP000095059"/>
    </source>
</evidence>
<dbReference type="InterPro" id="IPR032871">
    <property type="entry name" value="AHH_dom_containing"/>
</dbReference>
<name>A0ABX3ANY9_ALILO</name>